<gene>
    <name evidence="2" type="ORF">EAL2_808p05710</name>
</gene>
<dbReference type="AlphaFoldDB" id="W8T8Q7"/>
<dbReference type="KEGG" id="eac:EAL2_808p05710"/>
<keyword evidence="3" id="KW-1185">Reference proteome</keyword>
<dbReference type="RefSeq" id="WP_025436921.1">
    <property type="nucleotide sequence ID" value="NZ_CP007453.1"/>
</dbReference>
<feature type="transmembrane region" description="Helical" evidence="1">
    <location>
        <begin position="6"/>
        <end position="28"/>
    </location>
</feature>
<keyword evidence="1" id="KW-0812">Transmembrane</keyword>
<protein>
    <submittedName>
        <fullName evidence="2">Uncharacterized protein</fullName>
    </submittedName>
</protein>
<keyword evidence="2" id="KW-0614">Plasmid</keyword>
<dbReference type="EMBL" id="CP007453">
    <property type="protein sequence ID" value="AHM58074.1"/>
    <property type="molecule type" value="Genomic_DNA"/>
</dbReference>
<sequence length="174" mass="19493">MNSVFPFISIIIFPIVLIISIIFLILIVKLANKAIRALDIYIEKNGAQPSYVPKEDKGHSIFNLDMLDRTGEEESENGEELELQERAEGRAEKIYSTSLRKFHIVVGGIRDKDVERQSLEVLGKFIPSEAVKMTEDGFIVEVPIQTIPAIIRSFSQKSISLYTVAPIEDGSALQ</sequence>
<organism evidence="2 3">
    <name type="scientific">Peptoclostridium acidaminophilum DSM 3953</name>
    <dbReference type="NCBI Taxonomy" id="1286171"/>
    <lineage>
        <taxon>Bacteria</taxon>
        <taxon>Bacillati</taxon>
        <taxon>Bacillota</taxon>
        <taxon>Clostridia</taxon>
        <taxon>Peptostreptococcales</taxon>
        <taxon>Peptoclostridiaceae</taxon>
        <taxon>Peptoclostridium</taxon>
    </lineage>
</organism>
<accession>W8T8Q7</accession>
<evidence type="ECO:0000313" key="2">
    <source>
        <dbReference type="EMBL" id="AHM58074.1"/>
    </source>
</evidence>
<dbReference type="HOGENOM" id="CLU_1537767_0_0_9"/>
<geneLocation type="plasmid" evidence="2 3">
    <name>EAL2_808p</name>
</geneLocation>
<name>W8T8Q7_PEPAC</name>
<proteinExistence type="predicted"/>
<dbReference type="PATRIC" id="fig|1286171.3.peg.2755"/>
<keyword evidence="1" id="KW-1133">Transmembrane helix</keyword>
<reference evidence="2 3" key="1">
    <citation type="journal article" date="2014" name="Genome Announc.">
        <title>Complete Genome Sequence of Amino Acid-Utilizing Eubacterium acidaminophilum al-2 (DSM 3953).</title>
        <authorList>
            <person name="Poehlein A."/>
            <person name="Andreesen J.R."/>
            <person name="Daniel R."/>
        </authorList>
    </citation>
    <scope>NUCLEOTIDE SEQUENCE [LARGE SCALE GENOMIC DNA]</scope>
    <source>
        <strain evidence="2 3">DSM 3953</strain>
        <plasmid evidence="3">Plasmid EAL2_808p</plasmid>
    </source>
</reference>
<dbReference type="Proteomes" id="UP000019591">
    <property type="component" value="Plasmid EAL2_808p"/>
</dbReference>
<evidence type="ECO:0000256" key="1">
    <source>
        <dbReference type="SAM" id="Phobius"/>
    </source>
</evidence>
<keyword evidence="1" id="KW-0472">Membrane</keyword>
<evidence type="ECO:0000313" key="3">
    <source>
        <dbReference type="Proteomes" id="UP000019591"/>
    </source>
</evidence>